<reference evidence="2" key="1">
    <citation type="submission" date="2015-08" db="EMBL/GenBank/DDBJ databases">
        <title>Draft Genome Sequence of a Heterotrophic Facultative Anaerobic Bacterium Ardenticatena maritima Strain 110S.</title>
        <authorList>
            <person name="Kawaichi S."/>
            <person name="Yoshida T."/>
            <person name="Sako Y."/>
            <person name="Nakamura R."/>
        </authorList>
    </citation>
    <scope>NUCLEOTIDE SEQUENCE [LARGE SCALE GENOMIC DNA]</scope>
    <source>
        <strain evidence="2">110S</strain>
    </source>
</reference>
<proteinExistence type="predicted"/>
<dbReference type="EMBL" id="BBZA01000038">
    <property type="protein sequence ID" value="GAP62268.1"/>
    <property type="molecule type" value="Genomic_DNA"/>
</dbReference>
<dbReference type="InParanoid" id="A0A0M9UBV6"/>
<name>A0A0M9UBV6_9CHLR</name>
<dbReference type="Proteomes" id="UP000037784">
    <property type="component" value="Unassembled WGS sequence"/>
</dbReference>
<protein>
    <submittedName>
        <fullName evidence="1">Uncharacterized protein</fullName>
    </submittedName>
</protein>
<keyword evidence="2" id="KW-1185">Reference proteome</keyword>
<comment type="caution">
    <text evidence="1">The sequence shown here is derived from an EMBL/GenBank/DDBJ whole genome shotgun (WGS) entry which is preliminary data.</text>
</comment>
<accession>A0A0M9UBV6</accession>
<evidence type="ECO:0000313" key="1">
    <source>
        <dbReference type="EMBL" id="GAP62268.1"/>
    </source>
</evidence>
<organism evidence="1 2">
    <name type="scientific">Ardenticatena maritima</name>
    <dbReference type="NCBI Taxonomy" id="872965"/>
    <lineage>
        <taxon>Bacteria</taxon>
        <taxon>Bacillati</taxon>
        <taxon>Chloroflexota</taxon>
        <taxon>Ardenticatenia</taxon>
        <taxon>Ardenticatenales</taxon>
        <taxon>Ardenticatenaceae</taxon>
        <taxon>Ardenticatena</taxon>
    </lineage>
</organism>
<sequence length="67" mass="8097">MSTRWEKRLKNRFREFLNNAHTYLPFFSFALSSDELPLRKQARINQQRFIESSCTCPWLCEAQRSIV</sequence>
<evidence type="ECO:0000313" key="2">
    <source>
        <dbReference type="Proteomes" id="UP000037784"/>
    </source>
</evidence>
<gene>
    <name evidence="1" type="ORF">ARMA_0691</name>
</gene>
<dbReference type="AlphaFoldDB" id="A0A0M9UBV6"/>